<feature type="binding site" evidence="6">
    <location>
        <position position="54"/>
    </location>
    <ligand>
        <name>Zn(2+)</name>
        <dbReference type="ChEBI" id="CHEBI:29105"/>
    </ligand>
</feature>
<keyword evidence="4 6" id="KW-0862">Zinc</keyword>
<dbReference type="PROSITE" id="PS00028">
    <property type="entry name" value="ZINC_FINGER_C2H2_1"/>
    <property type="match status" value="8"/>
</dbReference>
<feature type="compositionally biased region" description="Polar residues" evidence="7">
    <location>
        <begin position="229"/>
        <end position="240"/>
    </location>
</feature>
<dbReference type="SUPFAM" id="SSF57667">
    <property type="entry name" value="beta-beta-alpha zinc fingers"/>
    <property type="match status" value="5"/>
</dbReference>
<feature type="binding site" evidence="6">
    <location>
        <position position="104"/>
    </location>
    <ligand>
        <name>Zn(2+)</name>
        <dbReference type="ChEBI" id="CHEBI:29105"/>
    </ligand>
</feature>
<dbReference type="InterPro" id="IPR022755">
    <property type="entry name" value="Znf_C2H2_jaz"/>
</dbReference>
<feature type="domain" description="C2H2-type" evidence="8">
    <location>
        <begin position="378"/>
        <end position="405"/>
    </location>
</feature>
<feature type="binding site" evidence="6">
    <location>
        <position position="57"/>
    </location>
    <ligand>
        <name>Zn(2+)</name>
        <dbReference type="ChEBI" id="CHEBI:29105"/>
    </ligand>
</feature>
<feature type="binding site" evidence="6">
    <location>
        <position position="101"/>
    </location>
    <ligand>
        <name>Zn(2+)</name>
        <dbReference type="ChEBI" id="CHEBI:29105"/>
    </ligand>
</feature>
<sequence length="542" mass="62396">MTRKRKQINSLKKVGRNEKRFRMGTNGASTSIMKRCEETESTNTVSTKEWKRWCRLCAKYDGDQLNIFADSQKADIQAFSIIMELFHFEIKPNDELPHLLCPECWSLINYLEKYAKHVRKVQVMYHDLINVSNLTPTNPAELFIKYNISKLESYMHETFSENDITNTSAIEQVYVADLSIDVVKSEAVEEMNTDFDAEIKLEPPDPFATDKPNKDEEHDHMSDDEANSVRGSRNLSTDSKDSLYTNEIKDLKKDAVDDKKEGSYACNICECKFSQRRNYVWHMKSKHNTETPHKCTACQSVFKYKKELERHMKKMHAPTVYDCSYCDKKFQGSKTLENHIKSQHEREGWCICEECGESVRSQEKLLEHMALHTGHGAFGCKECGKHFARKSYLKIHSQIHGEKHVCGECGLELTTSKSLNVHMKVHSDEMPHACNYCGRKFRRTKDLKKHLITHTGLKPFSCDFCDKTFSSGTSCRYHKKHLHPKELAEQEAAGVKAYTKNIPKIDVLKAILQGTDAVKEMVDGASDKRIRLPKLDAELPNT</sequence>
<dbReference type="Pfam" id="PF07776">
    <property type="entry name" value="zf-AD"/>
    <property type="match status" value="1"/>
</dbReference>
<evidence type="ECO:0000256" key="3">
    <source>
        <dbReference type="ARBA" id="ARBA00022771"/>
    </source>
</evidence>
<evidence type="ECO:0000256" key="4">
    <source>
        <dbReference type="ARBA" id="ARBA00022833"/>
    </source>
</evidence>
<dbReference type="SMART" id="SM00355">
    <property type="entry name" value="ZnF_C2H2"/>
    <property type="match status" value="8"/>
</dbReference>
<dbReference type="Pfam" id="PF12171">
    <property type="entry name" value="zf-C2H2_jaz"/>
    <property type="match status" value="1"/>
</dbReference>
<dbReference type="KEGG" id="ccat:101460761"/>
<dbReference type="PROSITE" id="PS51915">
    <property type="entry name" value="ZAD"/>
    <property type="match status" value="1"/>
</dbReference>
<dbReference type="InterPro" id="IPR012934">
    <property type="entry name" value="Znf_AD"/>
</dbReference>
<dbReference type="PANTHER" id="PTHR24409:SF295">
    <property type="entry name" value="AZ2-RELATED"/>
    <property type="match status" value="1"/>
</dbReference>
<protein>
    <submittedName>
        <fullName evidence="10">(Mediterranean fruit fly) hypothetical protein</fullName>
    </submittedName>
    <submittedName>
        <fullName evidence="11">Zinc finger protein 557</fullName>
    </submittedName>
</protein>
<evidence type="ECO:0000313" key="10">
    <source>
        <dbReference type="EMBL" id="CAD6997525.1"/>
    </source>
</evidence>
<dbReference type="SMART" id="SM00868">
    <property type="entry name" value="zf-AD"/>
    <property type="match status" value="1"/>
</dbReference>
<evidence type="ECO:0000256" key="5">
    <source>
        <dbReference type="PROSITE-ProRule" id="PRU00042"/>
    </source>
</evidence>
<dbReference type="EMBL" id="CAJHJT010000012">
    <property type="protein sequence ID" value="CAD6997525.1"/>
    <property type="molecule type" value="Genomic_DNA"/>
</dbReference>
<feature type="domain" description="C2H2-type" evidence="8">
    <location>
        <begin position="404"/>
        <end position="431"/>
    </location>
</feature>
<keyword evidence="12" id="KW-1185">Reference proteome</keyword>
<feature type="domain" description="C2H2-type" evidence="8">
    <location>
        <begin position="460"/>
        <end position="488"/>
    </location>
</feature>
<feature type="domain" description="C2H2-type" evidence="8">
    <location>
        <begin position="293"/>
        <end position="317"/>
    </location>
</feature>
<evidence type="ECO:0000259" key="8">
    <source>
        <dbReference type="PROSITE" id="PS50157"/>
    </source>
</evidence>
<evidence type="ECO:0000256" key="2">
    <source>
        <dbReference type="ARBA" id="ARBA00022737"/>
    </source>
</evidence>
<dbReference type="GO" id="GO:0000977">
    <property type="term" value="F:RNA polymerase II transcription regulatory region sequence-specific DNA binding"/>
    <property type="evidence" value="ECO:0007669"/>
    <property type="project" value="TreeGrafter"/>
</dbReference>
<proteinExistence type="evidence at transcript level"/>
<feature type="domain" description="C2H2-type" evidence="8">
    <location>
        <begin position="264"/>
        <end position="292"/>
    </location>
</feature>
<keyword evidence="1 6" id="KW-0479">Metal-binding</keyword>
<evidence type="ECO:0000256" key="1">
    <source>
        <dbReference type="ARBA" id="ARBA00022723"/>
    </source>
</evidence>
<feature type="region of interest" description="Disordered" evidence="7">
    <location>
        <begin position="195"/>
        <end position="240"/>
    </location>
</feature>
<dbReference type="AlphaFoldDB" id="W8B631"/>
<keyword evidence="2" id="KW-0677">Repeat</keyword>
<evidence type="ECO:0000313" key="11">
    <source>
        <dbReference type="EMBL" id="JAB96605.1"/>
    </source>
</evidence>
<evidence type="ECO:0000313" key="12">
    <source>
        <dbReference type="Proteomes" id="UP000606786"/>
    </source>
</evidence>
<evidence type="ECO:0000256" key="7">
    <source>
        <dbReference type="SAM" id="MobiDB-lite"/>
    </source>
</evidence>
<keyword evidence="3 5" id="KW-0863">Zinc-finger</keyword>
<dbReference type="EMBL" id="GAMC01009950">
    <property type="protein sequence ID" value="JAB96605.1"/>
    <property type="molecule type" value="mRNA"/>
</dbReference>
<dbReference type="PANTHER" id="PTHR24409">
    <property type="entry name" value="ZINC FINGER PROTEIN 142"/>
    <property type="match status" value="1"/>
</dbReference>
<organism evidence="11">
    <name type="scientific">Ceratitis capitata</name>
    <name type="common">Mediterranean fruit fly</name>
    <name type="synonym">Tephritis capitata</name>
    <dbReference type="NCBI Taxonomy" id="7213"/>
    <lineage>
        <taxon>Eukaryota</taxon>
        <taxon>Metazoa</taxon>
        <taxon>Ecdysozoa</taxon>
        <taxon>Arthropoda</taxon>
        <taxon>Hexapoda</taxon>
        <taxon>Insecta</taxon>
        <taxon>Pterygota</taxon>
        <taxon>Neoptera</taxon>
        <taxon>Endopterygota</taxon>
        <taxon>Diptera</taxon>
        <taxon>Brachycera</taxon>
        <taxon>Muscomorpha</taxon>
        <taxon>Tephritoidea</taxon>
        <taxon>Tephritidae</taxon>
        <taxon>Ceratitis</taxon>
        <taxon>Ceratitis</taxon>
    </lineage>
</organism>
<dbReference type="Gene3D" id="3.40.1800.20">
    <property type="match status" value="1"/>
</dbReference>
<dbReference type="GeneID" id="101460761"/>
<dbReference type="GO" id="GO:0000981">
    <property type="term" value="F:DNA-binding transcription factor activity, RNA polymerase II-specific"/>
    <property type="evidence" value="ECO:0007669"/>
    <property type="project" value="TreeGrafter"/>
</dbReference>
<feature type="domain" description="C2H2-type" evidence="8">
    <location>
        <begin position="350"/>
        <end position="377"/>
    </location>
</feature>
<dbReference type="Pfam" id="PF00096">
    <property type="entry name" value="zf-C2H2"/>
    <property type="match status" value="4"/>
</dbReference>
<reference evidence="11" key="2">
    <citation type="journal article" date="2014" name="BMC Genomics">
        <title>A genomic perspective to assessing quality of mass-reared SIT flies used in Mediterranean fruit fly (Ceratitis capitata) eradication in California.</title>
        <authorList>
            <person name="Calla B."/>
            <person name="Hall B."/>
            <person name="Hou S."/>
            <person name="Geib S.M."/>
        </authorList>
    </citation>
    <scope>NUCLEOTIDE SEQUENCE</scope>
</reference>
<dbReference type="Gene3D" id="3.30.160.60">
    <property type="entry name" value="Classic Zinc Finger"/>
    <property type="match status" value="5"/>
</dbReference>
<dbReference type="OrthoDB" id="6077919at2759"/>
<dbReference type="SUPFAM" id="SSF57716">
    <property type="entry name" value="Glucocorticoid receptor-like (DNA-binding domain)"/>
    <property type="match status" value="1"/>
</dbReference>
<dbReference type="Pfam" id="PF13912">
    <property type="entry name" value="zf-C2H2_6"/>
    <property type="match status" value="1"/>
</dbReference>
<evidence type="ECO:0000259" key="9">
    <source>
        <dbReference type="PROSITE" id="PS51915"/>
    </source>
</evidence>
<evidence type="ECO:0000256" key="6">
    <source>
        <dbReference type="PROSITE-ProRule" id="PRU01263"/>
    </source>
</evidence>
<dbReference type="GO" id="GO:0008270">
    <property type="term" value="F:zinc ion binding"/>
    <property type="evidence" value="ECO:0007669"/>
    <property type="project" value="UniProtKB-UniRule"/>
</dbReference>
<feature type="domain" description="ZAD" evidence="9">
    <location>
        <begin position="52"/>
        <end position="128"/>
    </location>
</feature>
<dbReference type="InterPro" id="IPR036236">
    <property type="entry name" value="Znf_C2H2_sf"/>
</dbReference>
<reference evidence="11" key="1">
    <citation type="submission" date="2013-07" db="EMBL/GenBank/DDBJ databases">
        <authorList>
            <person name="Geib S."/>
        </authorList>
    </citation>
    <scope>NUCLEOTIDE SEQUENCE</scope>
</reference>
<gene>
    <name evidence="11" type="primary">ZN557</name>
    <name evidence="10" type="ORF">CCAP1982_LOCUS6165</name>
</gene>
<feature type="domain" description="C2H2-type" evidence="8">
    <location>
        <begin position="321"/>
        <end position="349"/>
    </location>
</feature>
<dbReference type="PROSITE" id="PS50157">
    <property type="entry name" value="ZINC_FINGER_C2H2_2"/>
    <property type="match status" value="8"/>
</dbReference>
<dbReference type="GO" id="GO:0005634">
    <property type="term" value="C:nucleus"/>
    <property type="evidence" value="ECO:0007669"/>
    <property type="project" value="InterPro"/>
</dbReference>
<dbReference type="Proteomes" id="UP000606786">
    <property type="component" value="Unassembled WGS sequence"/>
</dbReference>
<accession>W8B631</accession>
<reference evidence="10" key="3">
    <citation type="submission" date="2020-11" db="EMBL/GenBank/DDBJ databases">
        <authorList>
            <person name="Whitehead M."/>
        </authorList>
    </citation>
    <scope>NUCLEOTIDE SEQUENCE</scope>
    <source>
        <strain evidence="10">EGII</strain>
    </source>
</reference>
<dbReference type="InterPro" id="IPR013087">
    <property type="entry name" value="Znf_C2H2_type"/>
</dbReference>
<name>W8B631_CERCA</name>
<dbReference type="FunFam" id="3.30.160.60:FF:000446">
    <property type="entry name" value="Zinc finger protein"/>
    <property type="match status" value="2"/>
</dbReference>
<feature type="domain" description="C2H2-type" evidence="8">
    <location>
        <begin position="432"/>
        <end position="459"/>
    </location>
</feature>
<feature type="compositionally biased region" description="Basic and acidic residues" evidence="7">
    <location>
        <begin position="211"/>
        <end position="223"/>
    </location>
</feature>